<evidence type="ECO:0000256" key="1">
    <source>
        <dbReference type="SAM" id="MobiDB-lite"/>
    </source>
</evidence>
<feature type="region of interest" description="Disordered" evidence="1">
    <location>
        <begin position="828"/>
        <end position="859"/>
    </location>
</feature>
<comment type="caution">
    <text evidence="2">The sequence shown here is derived from an EMBL/GenBank/DDBJ whole genome shotgun (WGS) entry which is preliminary data.</text>
</comment>
<feature type="compositionally biased region" description="Low complexity" evidence="1">
    <location>
        <begin position="464"/>
        <end position="476"/>
    </location>
</feature>
<keyword evidence="3" id="KW-1185">Reference proteome</keyword>
<feature type="compositionally biased region" description="Low complexity" evidence="1">
    <location>
        <begin position="828"/>
        <end position="844"/>
    </location>
</feature>
<feature type="compositionally biased region" description="Pro residues" evidence="1">
    <location>
        <begin position="845"/>
        <end position="854"/>
    </location>
</feature>
<protein>
    <submittedName>
        <fullName evidence="2">(diamondback moth) hypothetical protein</fullName>
    </submittedName>
</protein>
<dbReference type="EMBL" id="CAJHNJ030000013">
    <property type="protein sequence ID" value="CAG9112003.1"/>
    <property type="molecule type" value="Genomic_DNA"/>
</dbReference>
<feature type="compositionally biased region" description="Basic and acidic residues" evidence="1">
    <location>
        <begin position="261"/>
        <end position="278"/>
    </location>
</feature>
<evidence type="ECO:0000313" key="2">
    <source>
        <dbReference type="EMBL" id="CAG9112003.1"/>
    </source>
</evidence>
<reference evidence="2" key="1">
    <citation type="submission" date="2020-11" db="EMBL/GenBank/DDBJ databases">
        <authorList>
            <person name="Whiteford S."/>
        </authorList>
    </citation>
    <scope>NUCLEOTIDE SEQUENCE</scope>
</reference>
<dbReference type="AlphaFoldDB" id="A0A8S4E9C2"/>
<feature type="compositionally biased region" description="Polar residues" evidence="1">
    <location>
        <begin position="235"/>
        <end position="248"/>
    </location>
</feature>
<evidence type="ECO:0000313" key="3">
    <source>
        <dbReference type="Proteomes" id="UP000653454"/>
    </source>
</evidence>
<feature type="compositionally biased region" description="Basic and acidic residues" evidence="1">
    <location>
        <begin position="453"/>
        <end position="463"/>
    </location>
</feature>
<gene>
    <name evidence="2" type="ORF">PLXY2_LOCUS4838</name>
</gene>
<name>A0A8S4E9C2_PLUXY</name>
<feature type="compositionally biased region" description="Basic and acidic residues" evidence="1">
    <location>
        <begin position="286"/>
        <end position="304"/>
    </location>
</feature>
<feature type="region of interest" description="Disordered" evidence="1">
    <location>
        <begin position="233"/>
        <end position="306"/>
    </location>
</feature>
<dbReference type="Proteomes" id="UP000653454">
    <property type="component" value="Unassembled WGS sequence"/>
</dbReference>
<sequence>MDNPLTPKKIQRLMYFAAEDKSFNHAKSGHFVNASAQPSSIASVPEPVHPSESSSGILDLEQCEGFGDSGLANLSLSKSTSFHPAEMTGRSTGAAEQVAKMLTTFTDYGRHSVMECKNIEKVMNLQTNDVDEIMSQSIVPGYSFQSKLQLTADEESLLNRELPVHPKLINMDLKETTIMSQPSEMSMGSYFTKRCDRIDEILKQTDSPKRDISSMSLGLDISHDPAVQIRELQKQEPSSHYTLDTSLDSVPVRQPKTTRRTKTEAPRDVRSVKTEAPRDPGIVKPEAPRDRRSVKPEAPRDRPKNSVACSVLMDPSKQHLLPIAGQGKTEESTAISEEESINISHIRGFLEKESSIDMEMLIRYMRMNDKVLNPMDANSEAYRRRSNVPDLPVTSLKDTKKTETASSAGTINTVIDTGKKKQNQENIEKKIPAVIVTRSSLAKSENVDIEIDKRESVKTDNRSKSPSSKSRSTLSTVQENLALNSPKLSDTYSRNSKGEGKSSHIPSPNIQYKELDKSVDWQELLQPRGRLKSEGSASASAKDWADVLALPVDGFVGVSIPTTLEVTSLSDSWLTATITPNPSKHSRDINIDLPRFPILLPPGKEEKLTLNFTSNVEVTTELTFTLVLKDTSLDEEQHKVFTVDVATRMPSIQAVSADRMNSVTFPPVQEGKSCVRSLVLISDCPSDLLLDLSVSEGSKAFTISSVQEIQKSDVSKQLVDNGQEDPRKRMNKGSTKQLCKLTDGNAIKVTLKFTAPTLAEINSANKPALLKGSLTVSLIGVNALLKRVELAGAVGHARLALDTAMKKIHINGNGKVLLSLVHSPAPGTAHTHASSVTHTSMDAAAPPPPPPRRPAPVGEKLRPNTECLRLTFILLFLCCACEL</sequence>
<feature type="compositionally biased region" description="Polar residues" evidence="1">
    <location>
        <begin position="477"/>
        <end position="495"/>
    </location>
</feature>
<organism evidence="2 3">
    <name type="scientific">Plutella xylostella</name>
    <name type="common">Diamondback moth</name>
    <name type="synonym">Plutella maculipennis</name>
    <dbReference type="NCBI Taxonomy" id="51655"/>
    <lineage>
        <taxon>Eukaryota</taxon>
        <taxon>Metazoa</taxon>
        <taxon>Ecdysozoa</taxon>
        <taxon>Arthropoda</taxon>
        <taxon>Hexapoda</taxon>
        <taxon>Insecta</taxon>
        <taxon>Pterygota</taxon>
        <taxon>Neoptera</taxon>
        <taxon>Endopterygota</taxon>
        <taxon>Lepidoptera</taxon>
        <taxon>Glossata</taxon>
        <taxon>Ditrysia</taxon>
        <taxon>Yponomeutoidea</taxon>
        <taxon>Plutellidae</taxon>
        <taxon>Plutella</taxon>
    </lineage>
</organism>
<proteinExistence type="predicted"/>
<accession>A0A8S4E9C2</accession>
<feature type="region of interest" description="Disordered" evidence="1">
    <location>
        <begin position="453"/>
        <end position="511"/>
    </location>
</feature>